<dbReference type="InterPro" id="IPR029000">
    <property type="entry name" value="Cyclophilin-like_dom_sf"/>
</dbReference>
<protein>
    <recommendedName>
        <fullName evidence="5">Peptidyl-prolyl cis-trans isomerase</fullName>
        <shortName evidence="5">PPIase</shortName>
        <ecNumber evidence="5">5.2.1.8</ecNumber>
    </recommendedName>
</protein>
<dbReference type="Proteomes" id="UP000196531">
    <property type="component" value="Unassembled WGS sequence"/>
</dbReference>
<keyword evidence="4 5" id="KW-0413">Isomerase</keyword>
<evidence type="ECO:0000259" key="6">
    <source>
        <dbReference type="PROSITE" id="PS50072"/>
    </source>
</evidence>
<name>A0A1Y5F9A2_9BACT</name>
<dbReference type="PIRSF" id="PIRSF001467">
    <property type="entry name" value="Peptidylpro_ismrse"/>
    <property type="match status" value="1"/>
</dbReference>
<evidence type="ECO:0000256" key="5">
    <source>
        <dbReference type="RuleBase" id="RU363019"/>
    </source>
</evidence>
<comment type="catalytic activity">
    <reaction evidence="5">
        <text>[protein]-peptidylproline (omega=180) = [protein]-peptidylproline (omega=0)</text>
        <dbReference type="Rhea" id="RHEA:16237"/>
        <dbReference type="Rhea" id="RHEA-COMP:10747"/>
        <dbReference type="Rhea" id="RHEA-COMP:10748"/>
        <dbReference type="ChEBI" id="CHEBI:83833"/>
        <dbReference type="ChEBI" id="CHEBI:83834"/>
        <dbReference type="EC" id="5.2.1.8"/>
    </reaction>
</comment>
<dbReference type="InterPro" id="IPR044665">
    <property type="entry name" value="E_coli_cyclophilin_A-like"/>
</dbReference>
<proteinExistence type="inferred from homology"/>
<dbReference type="Pfam" id="PF00160">
    <property type="entry name" value="Pro_isomerase"/>
    <property type="match status" value="1"/>
</dbReference>
<dbReference type="PRINTS" id="PR00153">
    <property type="entry name" value="CSAPPISMRASE"/>
</dbReference>
<dbReference type="GO" id="GO:0003755">
    <property type="term" value="F:peptidyl-prolyl cis-trans isomerase activity"/>
    <property type="evidence" value="ECO:0007669"/>
    <property type="project" value="UniProtKB-UniRule"/>
</dbReference>
<dbReference type="InterPro" id="IPR024936">
    <property type="entry name" value="Cyclophilin-type_PPIase"/>
</dbReference>
<dbReference type="EC" id="5.2.1.8" evidence="5"/>
<evidence type="ECO:0000313" key="8">
    <source>
        <dbReference type="Proteomes" id="UP000196531"/>
    </source>
</evidence>
<evidence type="ECO:0000256" key="4">
    <source>
        <dbReference type="ARBA" id="ARBA00023235"/>
    </source>
</evidence>
<dbReference type="Gene3D" id="2.40.100.10">
    <property type="entry name" value="Cyclophilin-like"/>
    <property type="match status" value="1"/>
</dbReference>
<dbReference type="InterPro" id="IPR020892">
    <property type="entry name" value="Cyclophilin-type_PPIase_CS"/>
</dbReference>
<comment type="function">
    <text evidence="1 5">PPIases accelerate the folding of proteins. It catalyzes the cis-trans isomerization of proline imidic peptide bonds in oligopeptides.</text>
</comment>
<comment type="caution">
    <text evidence="7">The sequence shown here is derived from an EMBL/GenBank/DDBJ whole genome shotgun (WGS) entry which is preliminary data.</text>
</comment>
<dbReference type="PROSITE" id="PS00170">
    <property type="entry name" value="CSA_PPIASE_1"/>
    <property type="match status" value="1"/>
</dbReference>
<comment type="similarity">
    <text evidence="2 5">Belongs to the cyclophilin-type PPIase family.</text>
</comment>
<organism evidence="7 8">
    <name type="scientific">Halobacteriovorax marinus</name>
    <dbReference type="NCBI Taxonomy" id="97084"/>
    <lineage>
        <taxon>Bacteria</taxon>
        <taxon>Pseudomonadati</taxon>
        <taxon>Bdellovibrionota</taxon>
        <taxon>Bacteriovoracia</taxon>
        <taxon>Bacteriovoracales</taxon>
        <taxon>Halobacteriovoraceae</taxon>
        <taxon>Halobacteriovorax</taxon>
    </lineage>
</organism>
<reference evidence="8" key="1">
    <citation type="journal article" date="2017" name="Proc. Natl. Acad. Sci. U.S.A.">
        <title>Simulation of Deepwater Horizon oil plume reveals substrate specialization within a complex community of hydrocarbon-degraders.</title>
        <authorList>
            <person name="Hu P."/>
            <person name="Dubinsky E.A."/>
            <person name="Probst A.J."/>
            <person name="Wang J."/>
            <person name="Sieber C.M.K."/>
            <person name="Tom L.M."/>
            <person name="Gardinali P."/>
            <person name="Banfield J.F."/>
            <person name="Atlas R.M."/>
            <person name="Andersen G.L."/>
        </authorList>
    </citation>
    <scope>NUCLEOTIDE SEQUENCE [LARGE SCALE GENOMIC DNA]</scope>
</reference>
<accession>A0A1Y5F9A2</accession>
<dbReference type="AlphaFoldDB" id="A0A1Y5F9A2"/>
<evidence type="ECO:0000256" key="1">
    <source>
        <dbReference type="ARBA" id="ARBA00002388"/>
    </source>
</evidence>
<sequence>MTSLSIGAKSAERTTVIMETTKGTIEIQLFDKKAPISVKNFLKYVDSKFYDGTIFHRVIDNFMIQGGGFDTNLKEKKTNAPIKNEASNRISNTKGTLAMARTSVVDSATGQFFINVNDNNFLDHKGTGSSEYGYAVFGQVLKGMSVVNMIKKAPKRRNGSHGDMPIENIIITKAYRKKIEKK</sequence>
<gene>
    <name evidence="7" type="ORF">A9Q84_09790</name>
</gene>
<evidence type="ECO:0000313" key="7">
    <source>
        <dbReference type="EMBL" id="OUR97468.1"/>
    </source>
</evidence>
<dbReference type="PROSITE" id="PS50072">
    <property type="entry name" value="CSA_PPIASE_2"/>
    <property type="match status" value="1"/>
</dbReference>
<dbReference type="EMBL" id="MAAO01000006">
    <property type="protein sequence ID" value="OUR97468.1"/>
    <property type="molecule type" value="Genomic_DNA"/>
</dbReference>
<keyword evidence="3 5" id="KW-0697">Rotamase</keyword>
<evidence type="ECO:0000256" key="3">
    <source>
        <dbReference type="ARBA" id="ARBA00023110"/>
    </source>
</evidence>
<dbReference type="GO" id="GO:0006457">
    <property type="term" value="P:protein folding"/>
    <property type="evidence" value="ECO:0007669"/>
    <property type="project" value="InterPro"/>
</dbReference>
<feature type="domain" description="PPIase cyclophilin-type" evidence="6">
    <location>
        <begin position="23"/>
        <end position="176"/>
    </location>
</feature>
<dbReference type="InterPro" id="IPR002130">
    <property type="entry name" value="Cyclophilin-type_PPIase_dom"/>
</dbReference>
<dbReference type="SUPFAM" id="SSF50891">
    <property type="entry name" value="Cyclophilin-like"/>
    <property type="match status" value="1"/>
</dbReference>
<evidence type="ECO:0000256" key="2">
    <source>
        <dbReference type="ARBA" id="ARBA00007365"/>
    </source>
</evidence>
<dbReference type="PANTHER" id="PTHR43246">
    <property type="entry name" value="PEPTIDYL-PROLYL CIS-TRANS ISOMERASE CYP38, CHLOROPLASTIC"/>
    <property type="match status" value="1"/>
</dbReference>